<proteinExistence type="predicted"/>
<dbReference type="InterPro" id="IPR036390">
    <property type="entry name" value="WH_DNA-bd_sf"/>
</dbReference>
<dbReference type="Gene3D" id="1.10.10.10">
    <property type="entry name" value="Winged helix-like DNA-binding domain superfamily/Winged helix DNA-binding domain"/>
    <property type="match status" value="1"/>
</dbReference>
<gene>
    <name evidence="2" type="ORF">ACFQGB_12240</name>
</gene>
<dbReference type="RefSeq" id="WP_336350589.1">
    <property type="nucleotide sequence ID" value="NZ_JAZAQL010000002.1"/>
</dbReference>
<organism evidence="2 3">
    <name type="scientific">Halorubellus litoreus</name>
    <dbReference type="NCBI Taxonomy" id="755308"/>
    <lineage>
        <taxon>Archaea</taxon>
        <taxon>Methanobacteriati</taxon>
        <taxon>Methanobacteriota</taxon>
        <taxon>Stenosarchaea group</taxon>
        <taxon>Halobacteria</taxon>
        <taxon>Halobacteriales</taxon>
        <taxon>Halorubellaceae</taxon>
        <taxon>Halorubellus</taxon>
    </lineage>
</organism>
<name>A0ABD5VJI5_9EURY</name>
<evidence type="ECO:0000313" key="3">
    <source>
        <dbReference type="Proteomes" id="UP001596395"/>
    </source>
</evidence>
<dbReference type="InterPro" id="IPR036388">
    <property type="entry name" value="WH-like_DNA-bd_sf"/>
</dbReference>
<feature type="compositionally biased region" description="Polar residues" evidence="1">
    <location>
        <begin position="1"/>
        <end position="12"/>
    </location>
</feature>
<evidence type="ECO:0000313" key="2">
    <source>
        <dbReference type="EMBL" id="MFC6953634.1"/>
    </source>
</evidence>
<accession>A0ABD5VJI5</accession>
<dbReference type="SUPFAM" id="SSF46785">
    <property type="entry name" value="Winged helix' DNA-binding domain"/>
    <property type="match status" value="1"/>
</dbReference>
<dbReference type="InterPro" id="IPR011991">
    <property type="entry name" value="ArsR-like_HTH"/>
</dbReference>
<evidence type="ECO:0000256" key="1">
    <source>
        <dbReference type="SAM" id="MobiDB-lite"/>
    </source>
</evidence>
<feature type="region of interest" description="Disordered" evidence="1">
    <location>
        <begin position="1"/>
        <end position="20"/>
    </location>
</feature>
<dbReference type="Pfam" id="PF13412">
    <property type="entry name" value="HTH_24"/>
    <property type="match status" value="1"/>
</dbReference>
<dbReference type="AlphaFoldDB" id="A0ABD5VJI5"/>
<reference evidence="2 3" key="1">
    <citation type="journal article" date="2019" name="Int. J. Syst. Evol. Microbiol.">
        <title>The Global Catalogue of Microorganisms (GCM) 10K type strain sequencing project: providing services to taxonomists for standard genome sequencing and annotation.</title>
        <authorList>
            <consortium name="The Broad Institute Genomics Platform"/>
            <consortium name="The Broad Institute Genome Sequencing Center for Infectious Disease"/>
            <person name="Wu L."/>
            <person name="Ma J."/>
        </authorList>
    </citation>
    <scope>NUCLEOTIDE SEQUENCE [LARGE SCALE GENOMIC DNA]</scope>
    <source>
        <strain evidence="2 3">GX26</strain>
    </source>
</reference>
<protein>
    <submittedName>
        <fullName evidence="2">Helix-turn-helix domain-containing protein</fullName>
    </submittedName>
</protein>
<dbReference type="CDD" id="cd00090">
    <property type="entry name" value="HTH_ARSR"/>
    <property type="match status" value="1"/>
</dbReference>
<sequence length="86" mass="9450">MVEQSSQTTDGTVTPLEELPPSAKLVAKTLEYEGEDTQAGLADSTFLSPRTVRYALKRLEENGLVTSRISFVDARQRIYSVDDAGE</sequence>
<dbReference type="EMBL" id="JBHSXN010000002">
    <property type="protein sequence ID" value="MFC6953634.1"/>
    <property type="molecule type" value="Genomic_DNA"/>
</dbReference>
<keyword evidence="3" id="KW-1185">Reference proteome</keyword>
<comment type="caution">
    <text evidence="2">The sequence shown here is derived from an EMBL/GenBank/DDBJ whole genome shotgun (WGS) entry which is preliminary data.</text>
</comment>
<dbReference type="Proteomes" id="UP001596395">
    <property type="component" value="Unassembled WGS sequence"/>
</dbReference>